<comment type="caution">
    <text evidence="2">The sequence shown here is derived from an EMBL/GenBank/DDBJ whole genome shotgun (WGS) entry which is preliminary data.</text>
</comment>
<dbReference type="Proteomes" id="UP000326924">
    <property type="component" value="Unassembled WGS sequence"/>
</dbReference>
<organism evidence="2 3">
    <name type="scientific">Sphaerosporella brunnea</name>
    <dbReference type="NCBI Taxonomy" id="1250544"/>
    <lineage>
        <taxon>Eukaryota</taxon>
        <taxon>Fungi</taxon>
        <taxon>Dikarya</taxon>
        <taxon>Ascomycota</taxon>
        <taxon>Pezizomycotina</taxon>
        <taxon>Pezizomycetes</taxon>
        <taxon>Pezizales</taxon>
        <taxon>Pyronemataceae</taxon>
        <taxon>Sphaerosporella</taxon>
    </lineage>
</organism>
<reference evidence="2 3" key="1">
    <citation type="submission" date="2019-09" db="EMBL/GenBank/DDBJ databases">
        <title>Draft genome of the ectomycorrhizal ascomycete Sphaerosporella brunnea.</title>
        <authorList>
            <consortium name="DOE Joint Genome Institute"/>
            <person name="Benucci G.M."/>
            <person name="Marozzi G."/>
            <person name="Antonielli L."/>
            <person name="Sanchez S."/>
            <person name="Marco P."/>
            <person name="Wang X."/>
            <person name="Falini L.B."/>
            <person name="Barry K."/>
            <person name="Haridas S."/>
            <person name="Lipzen A."/>
            <person name="Labutti K."/>
            <person name="Grigoriev I.V."/>
            <person name="Murat C."/>
            <person name="Martin F."/>
            <person name="Albertini E."/>
            <person name="Donnini D."/>
            <person name="Bonito G."/>
        </authorList>
    </citation>
    <scope>NUCLEOTIDE SEQUENCE [LARGE SCALE GENOMIC DNA]</scope>
    <source>
        <strain evidence="2 3">Sb_GMNB300</strain>
    </source>
</reference>
<accession>A0A5J5F5B9</accession>
<dbReference type="InterPro" id="IPR017932">
    <property type="entry name" value="GATase_2_dom"/>
</dbReference>
<dbReference type="InParanoid" id="A0A5J5F5B9"/>
<feature type="domain" description="Glutamine amidotransferase type-2" evidence="1">
    <location>
        <begin position="42"/>
        <end position="65"/>
    </location>
</feature>
<gene>
    <name evidence="2" type="ORF">FN846DRAFT_397803</name>
</gene>
<sequence>MARQCRSRSKESSVLRYGRRADGALGWTCPFYLCRWTVLRVSTLDRNGLRPCRFYVTDDDRIICALRSRNYPGSVR</sequence>
<protein>
    <recommendedName>
        <fullName evidence="1">Glutamine amidotransferase type-2 domain-containing protein</fullName>
    </recommendedName>
</protein>
<dbReference type="EMBL" id="VXIS01000032">
    <property type="protein sequence ID" value="KAA8911792.1"/>
    <property type="molecule type" value="Genomic_DNA"/>
</dbReference>
<evidence type="ECO:0000259" key="1">
    <source>
        <dbReference type="Pfam" id="PF00310"/>
    </source>
</evidence>
<proteinExistence type="predicted"/>
<keyword evidence="3" id="KW-1185">Reference proteome</keyword>
<dbReference type="OrthoDB" id="4327079at2759"/>
<evidence type="ECO:0000313" key="2">
    <source>
        <dbReference type="EMBL" id="KAA8911792.1"/>
    </source>
</evidence>
<name>A0A5J5F5B9_9PEZI</name>
<dbReference type="Gene3D" id="3.60.20.10">
    <property type="entry name" value="Glutamine Phosphoribosylpyrophosphate, subunit 1, domain 1"/>
    <property type="match status" value="1"/>
</dbReference>
<dbReference type="Pfam" id="PF00310">
    <property type="entry name" value="GATase_2"/>
    <property type="match status" value="1"/>
</dbReference>
<dbReference type="InterPro" id="IPR029055">
    <property type="entry name" value="Ntn_hydrolases_N"/>
</dbReference>
<evidence type="ECO:0000313" key="3">
    <source>
        <dbReference type="Proteomes" id="UP000326924"/>
    </source>
</evidence>
<dbReference type="AlphaFoldDB" id="A0A5J5F5B9"/>